<dbReference type="STRING" id="360412.LARV_02958"/>
<dbReference type="EMBL" id="DF967972">
    <property type="protein sequence ID" value="GAP15176.1"/>
    <property type="molecule type" value="Genomic_DNA"/>
</dbReference>
<accession>A0A0S7BLH8</accession>
<evidence type="ECO:0000256" key="7">
    <source>
        <dbReference type="ARBA" id="ARBA00023136"/>
    </source>
</evidence>
<feature type="transmembrane region" description="Helical" evidence="8">
    <location>
        <begin position="164"/>
        <end position="190"/>
    </location>
</feature>
<dbReference type="PANTHER" id="PTHR21716:SF53">
    <property type="entry name" value="PERMEASE PERM-RELATED"/>
    <property type="match status" value="1"/>
</dbReference>
<name>A0A0S7BLH8_9CHLR</name>
<keyword evidence="7 8" id="KW-0472">Membrane</keyword>
<dbReference type="RefSeq" id="WP_172797889.1">
    <property type="nucleotide sequence ID" value="NZ_DF967972.1"/>
</dbReference>
<feature type="transmembrane region" description="Helical" evidence="8">
    <location>
        <begin position="44"/>
        <end position="65"/>
    </location>
</feature>
<comment type="similarity">
    <text evidence="2">Belongs to the autoinducer-2 exporter (AI-2E) (TC 2.A.86) family.</text>
</comment>
<dbReference type="GO" id="GO:0055085">
    <property type="term" value="P:transmembrane transport"/>
    <property type="evidence" value="ECO:0007669"/>
    <property type="project" value="TreeGrafter"/>
</dbReference>
<feature type="transmembrane region" description="Helical" evidence="8">
    <location>
        <begin position="290"/>
        <end position="312"/>
    </location>
</feature>
<feature type="transmembrane region" description="Helical" evidence="8">
    <location>
        <begin position="77"/>
        <end position="100"/>
    </location>
</feature>
<feature type="transmembrane region" description="Helical" evidence="8">
    <location>
        <begin position="231"/>
        <end position="250"/>
    </location>
</feature>
<evidence type="ECO:0000256" key="2">
    <source>
        <dbReference type="ARBA" id="ARBA00009773"/>
    </source>
</evidence>
<dbReference type="Proteomes" id="UP000055060">
    <property type="component" value="Unassembled WGS sequence"/>
</dbReference>
<gene>
    <name evidence="9" type="ORF">LARV_02958</name>
</gene>
<evidence type="ECO:0000256" key="3">
    <source>
        <dbReference type="ARBA" id="ARBA00022448"/>
    </source>
</evidence>
<evidence type="ECO:0000256" key="1">
    <source>
        <dbReference type="ARBA" id="ARBA00004651"/>
    </source>
</evidence>
<evidence type="ECO:0000256" key="6">
    <source>
        <dbReference type="ARBA" id="ARBA00022989"/>
    </source>
</evidence>
<keyword evidence="10" id="KW-1185">Reference proteome</keyword>
<evidence type="ECO:0000256" key="5">
    <source>
        <dbReference type="ARBA" id="ARBA00022692"/>
    </source>
</evidence>
<keyword evidence="5 8" id="KW-0812">Transmembrane</keyword>
<dbReference type="GO" id="GO:0005886">
    <property type="term" value="C:plasma membrane"/>
    <property type="evidence" value="ECO:0007669"/>
    <property type="project" value="UniProtKB-SubCell"/>
</dbReference>
<protein>
    <submittedName>
        <fullName evidence="9">Predicted permease</fullName>
    </submittedName>
</protein>
<evidence type="ECO:0000256" key="4">
    <source>
        <dbReference type="ARBA" id="ARBA00022475"/>
    </source>
</evidence>
<keyword evidence="6 8" id="KW-1133">Transmembrane helix</keyword>
<keyword evidence="4" id="KW-1003">Cell membrane</keyword>
<evidence type="ECO:0000256" key="8">
    <source>
        <dbReference type="SAM" id="Phobius"/>
    </source>
</evidence>
<evidence type="ECO:0000313" key="10">
    <source>
        <dbReference type="Proteomes" id="UP000055060"/>
    </source>
</evidence>
<dbReference type="Pfam" id="PF01594">
    <property type="entry name" value="AI-2E_transport"/>
    <property type="match status" value="1"/>
</dbReference>
<organism evidence="9">
    <name type="scientific">Longilinea arvoryzae</name>
    <dbReference type="NCBI Taxonomy" id="360412"/>
    <lineage>
        <taxon>Bacteria</taxon>
        <taxon>Bacillati</taxon>
        <taxon>Chloroflexota</taxon>
        <taxon>Anaerolineae</taxon>
        <taxon>Anaerolineales</taxon>
        <taxon>Anaerolineaceae</taxon>
        <taxon>Longilinea</taxon>
    </lineage>
</organism>
<evidence type="ECO:0000313" key="9">
    <source>
        <dbReference type="EMBL" id="GAP15176.1"/>
    </source>
</evidence>
<dbReference type="InterPro" id="IPR002549">
    <property type="entry name" value="AI-2E-like"/>
</dbReference>
<feature type="transmembrane region" description="Helical" evidence="8">
    <location>
        <begin position="256"/>
        <end position="278"/>
    </location>
</feature>
<sequence length="408" mass="44857">MSIPEPQKQISESSSPHWNGTTKLIISLVLLLIVVGLVTRFRAFISPLLIAVIIAYLIHPLADLISKGLHAPWRLSVTLLYLIIIILFLGAITLGGIALVEQVQNLIVFIQKQVANLPKLIDDLSHQAILIGPFTFDLSQLDTASIGQQVLGWVEPILTKLGGLVGAIATGAVSTVGWVLFALLVSYFVVADSGGMKNGMIHLEIPGYHEDTRIMGRELNRIWKAFLRNQMIIFLLTVAIYNILLGALGVNYSFGLALVAGLARFVPYVGPFVAWVTYGTVSFLQGTTIFGLQPFAYALLVVGVAWLTDIIMDNFVVPRMTGDALNIHPAAVMIFALIAANLFGIVGLLLAAPVLATFMLILNYAIRKLFDMDPWEGLRTRSRAPNLPIQPFLRKIDRFFRRFKKNSA</sequence>
<keyword evidence="3" id="KW-0813">Transport</keyword>
<proteinExistence type="inferred from homology"/>
<dbReference type="PANTHER" id="PTHR21716">
    <property type="entry name" value="TRANSMEMBRANE PROTEIN"/>
    <property type="match status" value="1"/>
</dbReference>
<dbReference type="AlphaFoldDB" id="A0A0S7BLH8"/>
<reference evidence="9" key="1">
    <citation type="submission" date="2015-07" db="EMBL/GenBank/DDBJ databases">
        <title>Draft Genome Sequences of Anaerolinea thermolimosa IMO-1, Bellilinea caldifistulae GOMI-1, Leptolinea tardivitalis YMTK-2, Levilinea saccharolytica KIBI-1,Longilinea arvoryzae KOME-1, Previously Described as Members of the Anaerolineaceae (Chloroflexi).</title>
        <authorList>
            <person name="Sekiguchi Y."/>
            <person name="Ohashi A."/>
            <person name="Matsuura N."/>
            <person name="Tourlousse M.D."/>
        </authorList>
    </citation>
    <scope>NUCLEOTIDE SEQUENCE [LARGE SCALE GENOMIC DNA]</scope>
    <source>
        <strain evidence="9">KOME-1</strain>
    </source>
</reference>
<comment type="subcellular location">
    <subcellularLocation>
        <location evidence="1">Cell membrane</location>
        <topology evidence="1">Multi-pass membrane protein</topology>
    </subcellularLocation>
</comment>
<feature type="transmembrane region" description="Helical" evidence="8">
    <location>
        <begin position="21"/>
        <end position="38"/>
    </location>
</feature>
<feature type="transmembrane region" description="Helical" evidence="8">
    <location>
        <begin position="332"/>
        <end position="362"/>
    </location>
</feature>